<organism evidence="3 4">
    <name type="scientific">Orchesella dallaii</name>
    <dbReference type="NCBI Taxonomy" id="48710"/>
    <lineage>
        <taxon>Eukaryota</taxon>
        <taxon>Metazoa</taxon>
        <taxon>Ecdysozoa</taxon>
        <taxon>Arthropoda</taxon>
        <taxon>Hexapoda</taxon>
        <taxon>Collembola</taxon>
        <taxon>Entomobryomorpha</taxon>
        <taxon>Entomobryoidea</taxon>
        <taxon>Orchesellidae</taxon>
        <taxon>Orchesellinae</taxon>
        <taxon>Orchesella</taxon>
    </lineage>
</organism>
<dbReference type="EMBL" id="CAXLJM020000081">
    <property type="protein sequence ID" value="CAL8129982.1"/>
    <property type="molecule type" value="Genomic_DNA"/>
</dbReference>
<dbReference type="EC" id="3.1.3.1" evidence="1"/>
<dbReference type="Proteomes" id="UP001642540">
    <property type="component" value="Unassembled WGS sequence"/>
</dbReference>
<dbReference type="SMART" id="SM00098">
    <property type="entry name" value="alkPPc"/>
    <property type="match status" value="1"/>
</dbReference>
<evidence type="ECO:0000256" key="2">
    <source>
        <dbReference type="RuleBase" id="RU003946"/>
    </source>
</evidence>
<name>A0ABP1RLE1_9HEXA</name>
<keyword evidence="4" id="KW-1185">Reference proteome</keyword>
<dbReference type="InterPro" id="IPR001952">
    <property type="entry name" value="Alkaline_phosphatase"/>
</dbReference>
<protein>
    <recommendedName>
        <fullName evidence="1">alkaline phosphatase</fullName>
        <ecNumber evidence="1">3.1.3.1</ecNumber>
    </recommendedName>
</protein>
<evidence type="ECO:0000313" key="4">
    <source>
        <dbReference type="Proteomes" id="UP001642540"/>
    </source>
</evidence>
<evidence type="ECO:0000313" key="3">
    <source>
        <dbReference type="EMBL" id="CAL8129982.1"/>
    </source>
</evidence>
<dbReference type="PANTHER" id="PTHR11596">
    <property type="entry name" value="ALKALINE PHOSPHATASE"/>
    <property type="match status" value="1"/>
</dbReference>
<accession>A0ABP1RLE1</accession>
<dbReference type="Pfam" id="PF00245">
    <property type="entry name" value="Alk_phosphatase"/>
    <property type="match status" value="1"/>
</dbReference>
<dbReference type="PANTHER" id="PTHR11596:SF91">
    <property type="entry name" value="ALKALINE PHOSPHATASE-RELATED"/>
    <property type="match status" value="1"/>
</dbReference>
<comment type="similarity">
    <text evidence="2">Belongs to the alkaline phosphatase family.</text>
</comment>
<dbReference type="PRINTS" id="PR00113">
    <property type="entry name" value="ALKPHPHTASE"/>
</dbReference>
<evidence type="ECO:0000256" key="1">
    <source>
        <dbReference type="ARBA" id="ARBA00012647"/>
    </source>
</evidence>
<proteinExistence type="inferred from homology"/>
<dbReference type="CDD" id="cd16012">
    <property type="entry name" value="ALP"/>
    <property type="match status" value="1"/>
</dbReference>
<reference evidence="3 4" key="1">
    <citation type="submission" date="2024-08" db="EMBL/GenBank/DDBJ databases">
        <authorList>
            <person name="Cucini C."/>
            <person name="Frati F."/>
        </authorList>
    </citation>
    <scope>NUCLEOTIDE SEQUENCE [LARGE SCALE GENOMIC DNA]</scope>
</reference>
<dbReference type="InterPro" id="IPR017850">
    <property type="entry name" value="Alkaline_phosphatase_core_sf"/>
</dbReference>
<sequence length="466" mass="50567">MGVPTVTAARIYKGQQDGKRFGEETIFNMEQLPNVGLSKTFCQDSQVADSACSASAYLCGTLANIATIGLTSNVLFRDCIGQQNKSNHVSSVLAWAQGQGMSTGIVTTTRVTHATPSANYAHIADRDWENDKMVKDSGKNSEDCDDIAEQLIFGDVGSRINVILGGGRREMTPNTVLDVESNLPGLRTDGKNLIESWLQTKNPQSAKYVWNKEQLLSLDKFNTDYLLGLFSYTHMDFVADANTTADPSLSEMTKVAIDILSKNPKGYFLFVEDHAHHGNLAQKAFLEVIAMDEAVLTAMRTTFEEETLLIVSADHSHVMTISGYPPRGNPILGFAGISDVDGLPYTTISYGNGAGYKHPGPNGDRYDLTNDPLFDINYTQMTGLPMTAQEETHGGEDVSIYSRGPWAHLLTGVNHQSIIPHVIAYAACLDIPGKANLKGAHCSLSYGVEQSPVSYFNGTLPPSPTV</sequence>
<gene>
    <name evidence="3" type="ORF">ODALV1_LOCUS23509</name>
</gene>
<dbReference type="SUPFAM" id="SSF53649">
    <property type="entry name" value="Alkaline phosphatase-like"/>
    <property type="match status" value="1"/>
</dbReference>
<dbReference type="Gene3D" id="3.40.720.10">
    <property type="entry name" value="Alkaline Phosphatase, subunit A"/>
    <property type="match status" value="1"/>
</dbReference>
<comment type="caution">
    <text evidence="3">The sequence shown here is derived from an EMBL/GenBank/DDBJ whole genome shotgun (WGS) entry which is preliminary data.</text>
</comment>